<evidence type="ECO:0000256" key="2">
    <source>
        <dbReference type="SAM" id="Phobius"/>
    </source>
</evidence>
<name>A0A0S1XFB4_THEBA</name>
<evidence type="ECO:0000313" key="3">
    <source>
        <dbReference type="EMBL" id="ALM76489.1"/>
    </source>
</evidence>
<feature type="transmembrane region" description="Helical" evidence="2">
    <location>
        <begin position="6"/>
        <end position="25"/>
    </location>
</feature>
<sequence>MTDITTIIITSLASAGIGGLITYYFTTHSKIYEISEKVGENKKAIENLQKDIKRLENAINEKFEDAAYGITNLLKILLEKAVISARDILKAFGLEYLTRYKGKLTNPNPTKEEKLRTLLEKAEKGTITKEEAEELQKLLEEQKKKHEKEGDIEGLIMVLALLLALAYILKALTEKK</sequence>
<organism evidence="3 4">
    <name type="scientific">Thermococcus barophilus</name>
    <dbReference type="NCBI Taxonomy" id="55802"/>
    <lineage>
        <taxon>Archaea</taxon>
        <taxon>Methanobacteriati</taxon>
        <taxon>Methanobacteriota</taxon>
        <taxon>Thermococci</taxon>
        <taxon>Thermococcales</taxon>
        <taxon>Thermococcaceae</taxon>
        <taxon>Thermococcus</taxon>
    </lineage>
</organism>
<evidence type="ECO:0000256" key="1">
    <source>
        <dbReference type="SAM" id="Coils"/>
    </source>
</evidence>
<feature type="coiled-coil region" evidence="1">
    <location>
        <begin position="125"/>
        <end position="152"/>
    </location>
</feature>
<dbReference type="STRING" id="55802.TBCH5v1_2600"/>
<dbReference type="AlphaFoldDB" id="A0A0S1XFB4"/>
<keyword evidence="2" id="KW-1133">Transmembrane helix</keyword>
<dbReference type="RefSeq" id="WP_056934865.1">
    <property type="nucleotide sequence ID" value="NZ_CP013050.1"/>
</dbReference>
<protein>
    <submittedName>
        <fullName evidence="3">Uncharacterized protein</fullName>
    </submittedName>
</protein>
<keyword evidence="2" id="KW-0472">Membrane</keyword>
<proteinExistence type="predicted"/>
<feature type="coiled-coil region" evidence="1">
    <location>
        <begin position="38"/>
        <end position="65"/>
    </location>
</feature>
<dbReference type="PATRIC" id="fig|55802.8.peg.2587"/>
<dbReference type="EMBL" id="CP013050">
    <property type="protein sequence ID" value="ALM76489.1"/>
    <property type="molecule type" value="Genomic_DNA"/>
</dbReference>
<dbReference type="GeneID" id="26137806"/>
<evidence type="ECO:0000313" key="4">
    <source>
        <dbReference type="Proteomes" id="UP000066042"/>
    </source>
</evidence>
<keyword evidence="1" id="KW-0175">Coiled coil</keyword>
<feature type="transmembrane region" description="Helical" evidence="2">
    <location>
        <begin position="152"/>
        <end position="169"/>
    </location>
</feature>
<reference evidence="3 4" key="1">
    <citation type="journal article" date="2016" name="Genome Announc.">
        <title>Complete genome sequence of the hyperthermophilic and piezophilic archaeon Thermococcus barophilus Ch5, capable of growth at the expense of hydrogenogenesis from carbon monoxide and formate.</title>
        <authorList>
            <person name="Oger P."/>
            <person name="Sokolova T.G."/>
            <person name="Kozhevnikova D.A."/>
            <person name="Taranov E.A."/>
            <person name="Vannier P."/>
            <person name="Lee H.S."/>
            <person name="Kwon K.K."/>
            <person name="Kang S.G."/>
            <person name="Lee J.H."/>
            <person name="Bonch-Osmolovskaya E.A."/>
            <person name="Lebedinsky A.V."/>
        </authorList>
    </citation>
    <scope>NUCLEOTIDE SEQUENCE [LARGE SCALE GENOMIC DNA]</scope>
    <source>
        <strain evidence="4">Ch5</strain>
    </source>
</reference>
<gene>
    <name evidence="3" type="ORF">TBCH5v1_2600</name>
</gene>
<accession>A0A0S1XFB4</accession>
<keyword evidence="2" id="KW-0812">Transmembrane</keyword>
<dbReference type="Proteomes" id="UP000066042">
    <property type="component" value="Chromosome"/>
</dbReference>